<dbReference type="EMBL" id="BMAT01007760">
    <property type="protein sequence ID" value="GFR70872.1"/>
    <property type="molecule type" value="Genomic_DNA"/>
</dbReference>
<proteinExistence type="predicted"/>
<keyword evidence="2" id="KW-0472">Membrane</keyword>
<gene>
    <name evidence="3" type="ORF">ElyMa_003797800</name>
</gene>
<dbReference type="AlphaFoldDB" id="A0AAV4FCD4"/>
<evidence type="ECO:0000256" key="1">
    <source>
        <dbReference type="SAM" id="MobiDB-lite"/>
    </source>
</evidence>
<feature type="transmembrane region" description="Helical" evidence="2">
    <location>
        <begin position="92"/>
        <end position="110"/>
    </location>
</feature>
<dbReference type="Proteomes" id="UP000762676">
    <property type="component" value="Unassembled WGS sequence"/>
</dbReference>
<sequence length="234" mass="26957">MWSVLVYDSECWTISKENGETFAVRQNLIAKKMEKRLLSIEMWFLRRILMDREENKRTSLAPGRDAGMNTPLDFSVNREHTVRILDVLNRGIVIYVTYVTMVTSMCILIAKLYQAAKIRRSCTTGQTLQPSDKPSEKPTDPGLNTKDIQVIKSVVVVCIIFILSQLPSLMTSTIRLFIPDFDMGKRLRFMFGIFGQINVTCSYLNASVNIFVYYNFNSKFRSVLRSHLPCQNMQ</sequence>
<dbReference type="InterPro" id="IPR019427">
    <property type="entry name" value="7TM_GPCR_serpentine_rcpt_Srw"/>
</dbReference>
<dbReference type="GO" id="GO:0008528">
    <property type="term" value="F:G protein-coupled peptide receptor activity"/>
    <property type="evidence" value="ECO:0007669"/>
    <property type="project" value="InterPro"/>
</dbReference>
<dbReference type="SUPFAM" id="SSF81321">
    <property type="entry name" value="Family A G protein-coupled receptor-like"/>
    <property type="match status" value="1"/>
</dbReference>
<evidence type="ECO:0000313" key="3">
    <source>
        <dbReference type="EMBL" id="GFR70872.1"/>
    </source>
</evidence>
<keyword evidence="4" id="KW-1185">Reference proteome</keyword>
<name>A0AAV4FCD4_9GAST</name>
<accession>A0AAV4FCD4</accession>
<keyword evidence="2" id="KW-1133">Transmembrane helix</keyword>
<feature type="transmembrane region" description="Helical" evidence="2">
    <location>
        <begin position="190"/>
        <end position="216"/>
    </location>
</feature>
<protein>
    <submittedName>
        <fullName evidence="3">Chemosensory receptor A</fullName>
    </submittedName>
</protein>
<keyword evidence="3" id="KW-0675">Receptor</keyword>
<evidence type="ECO:0000256" key="2">
    <source>
        <dbReference type="SAM" id="Phobius"/>
    </source>
</evidence>
<evidence type="ECO:0000313" key="4">
    <source>
        <dbReference type="Proteomes" id="UP000762676"/>
    </source>
</evidence>
<dbReference type="Pfam" id="PF10324">
    <property type="entry name" value="7TM_GPCR_Srw"/>
    <property type="match status" value="1"/>
</dbReference>
<dbReference type="Gene3D" id="1.20.1070.10">
    <property type="entry name" value="Rhodopsin 7-helix transmembrane proteins"/>
    <property type="match status" value="1"/>
</dbReference>
<feature type="region of interest" description="Disordered" evidence="1">
    <location>
        <begin position="124"/>
        <end position="144"/>
    </location>
</feature>
<keyword evidence="2" id="KW-0812">Transmembrane</keyword>
<comment type="caution">
    <text evidence="3">The sequence shown here is derived from an EMBL/GenBank/DDBJ whole genome shotgun (WGS) entry which is preliminary data.</text>
</comment>
<reference evidence="3 4" key="1">
    <citation type="journal article" date="2021" name="Elife">
        <title>Chloroplast acquisition without the gene transfer in kleptoplastic sea slugs, Plakobranchus ocellatus.</title>
        <authorList>
            <person name="Maeda T."/>
            <person name="Takahashi S."/>
            <person name="Yoshida T."/>
            <person name="Shimamura S."/>
            <person name="Takaki Y."/>
            <person name="Nagai Y."/>
            <person name="Toyoda A."/>
            <person name="Suzuki Y."/>
            <person name="Arimoto A."/>
            <person name="Ishii H."/>
            <person name="Satoh N."/>
            <person name="Nishiyama T."/>
            <person name="Hasebe M."/>
            <person name="Maruyama T."/>
            <person name="Minagawa J."/>
            <person name="Obokata J."/>
            <person name="Shigenobu S."/>
        </authorList>
    </citation>
    <scope>NUCLEOTIDE SEQUENCE [LARGE SCALE GENOMIC DNA]</scope>
</reference>
<organism evidence="3 4">
    <name type="scientific">Elysia marginata</name>
    <dbReference type="NCBI Taxonomy" id="1093978"/>
    <lineage>
        <taxon>Eukaryota</taxon>
        <taxon>Metazoa</taxon>
        <taxon>Spiralia</taxon>
        <taxon>Lophotrochozoa</taxon>
        <taxon>Mollusca</taxon>
        <taxon>Gastropoda</taxon>
        <taxon>Heterobranchia</taxon>
        <taxon>Euthyneura</taxon>
        <taxon>Panpulmonata</taxon>
        <taxon>Sacoglossa</taxon>
        <taxon>Placobranchoidea</taxon>
        <taxon>Plakobranchidae</taxon>
        <taxon>Elysia</taxon>
    </lineage>
</organism>
<feature type="transmembrane region" description="Helical" evidence="2">
    <location>
        <begin position="154"/>
        <end position="178"/>
    </location>
</feature>